<evidence type="ECO:0000313" key="3">
    <source>
        <dbReference type="EMBL" id="TSJ38542.1"/>
    </source>
</evidence>
<keyword evidence="1" id="KW-0479">Metal-binding</keyword>
<proteinExistence type="predicted"/>
<evidence type="ECO:0000256" key="1">
    <source>
        <dbReference type="ARBA" id="ARBA00022723"/>
    </source>
</evidence>
<organism evidence="3 4">
    <name type="scientific">Mucilaginibacter corticis</name>
    <dbReference type="NCBI Taxonomy" id="2597670"/>
    <lineage>
        <taxon>Bacteria</taxon>
        <taxon>Pseudomonadati</taxon>
        <taxon>Bacteroidota</taxon>
        <taxon>Sphingobacteriia</taxon>
        <taxon>Sphingobacteriales</taxon>
        <taxon>Sphingobacteriaceae</taxon>
        <taxon>Mucilaginibacter</taxon>
    </lineage>
</organism>
<keyword evidence="4" id="KW-1185">Reference proteome</keyword>
<comment type="caution">
    <text evidence="3">The sequence shown here is derived from an EMBL/GenBank/DDBJ whole genome shotgun (WGS) entry which is preliminary data.</text>
</comment>
<sequence length="203" mass="23137">MKIIAIGRNYAEHAKELNNPVPTLPVIFLKPDTALLKDNKPFYHPDFSEDVHHELEIVLKVSKEGKHISEKFAANYYDEIALGIDFTARDIQSRHKEKGLPWELAKAFDSSAPVSNFVPKTQFADIYNLNFHLDVNGQSRQVGNTQNLLFSFEYIIAFVSKYITMKKGDLIFTGTPQGVAKVNIGDRLEGYLEDQKLIDFYVK</sequence>
<evidence type="ECO:0000313" key="4">
    <source>
        <dbReference type="Proteomes" id="UP000318733"/>
    </source>
</evidence>
<evidence type="ECO:0000259" key="2">
    <source>
        <dbReference type="Pfam" id="PF01557"/>
    </source>
</evidence>
<feature type="domain" description="Fumarylacetoacetase-like C-terminal" evidence="2">
    <location>
        <begin position="2"/>
        <end position="189"/>
    </location>
</feature>
<dbReference type="SUPFAM" id="SSF56529">
    <property type="entry name" value="FAH"/>
    <property type="match status" value="1"/>
</dbReference>
<dbReference type="PANTHER" id="PTHR11820">
    <property type="entry name" value="ACYLPYRUVASE"/>
    <property type="match status" value="1"/>
</dbReference>
<dbReference type="Pfam" id="PF01557">
    <property type="entry name" value="FAA_hydrolase"/>
    <property type="match status" value="1"/>
</dbReference>
<dbReference type="OrthoDB" id="9805307at2"/>
<dbReference type="InterPro" id="IPR011234">
    <property type="entry name" value="Fumarylacetoacetase-like_C"/>
</dbReference>
<keyword evidence="3" id="KW-0378">Hydrolase</keyword>
<dbReference type="InterPro" id="IPR036663">
    <property type="entry name" value="Fumarylacetoacetase_C_sf"/>
</dbReference>
<gene>
    <name evidence="3" type="ORF">FO440_18675</name>
</gene>
<dbReference type="PANTHER" id="PTHR11820:SF7">
    <property type="entry name" value="ACYLPYRUVASE FAHD1, MITOCHONDRIAL"/>
    <property type="match status" value="1"/>
</dbReference>
<dbReference type="Gene3D" id="3.90.850.10">
    <property type="entry name" value="Fumarylacetoacetase-like, C-terminal domain"/>
    <property type="match status" value="1"/>
</dbReference>
<dbReference type="EMBL" id="VLPK01000004">
    <property type="protein sequence ID" value="TSJ38542.1"/>
    <property type="molecule type" value="Genomic_DNA"/>
</dbReference>
<dbReference type="GO" id="GO:0018773">
    <property type="term" value="F:acetylpyruvate hydrolase activity"/>
    <property type="evidence" value="ECO:0007669"/>
    <property type="project" value="TreeGrafter"/>
</dbReference>
<protein>
    <submittedName>
        <fullName evidence="3">Fumarylacetoacetate hydrolase family protein</fullName>
    </submittedName>
</protein>
<dbReference type="Proteomes" id="UP000318733">
    <property type="component" value="Unassembled WGS sequence"/>
</dbReference>
<reference evidence="3 4" key="1">
    <citation type="submission" date="2019-07" db="EMBL/GenBank/DDBJ databases">
        <authorList>
            <person name="Huq M.A."/>
        </authorList>
    </citation>
    <scope>NUCLEOTIDE SEQUENCE [LARGE SCALE GENOMIC DNA]</scope>
    <source>
        <strain evidence="3 4">MAH-19</strain>
    </source>
</reference>
<accession>A0A556MFD7</accession>
<dbReference type="AlphaFoldDB" id="A0A556MFD7"/>
<dbReference type="GO" id="GO:0046872">
    <property type="term" value="F:metal ion binding"/>
    <property type="evidence" value="ECO:0007669"/>
    <property type="project" value="UniProtKB-KW"/>
</dbReference>
<name>A0A556MFD7_9SPHI</name>
<dbReference type="RefSeq" id="WP_144249823.1">
    <property type="nucleotide sequence ID" value="NZ_VLPK01000004.1"/>
</dbReference>